<dbReference type="Pfam" id="PF21355">
    <property type="entry name" value="TRAF-mep_MATH"/>
    <property type="match status" value="2"/>
</dbReference>
<dbReference type="GO" id="GO:0005737">
    <property type="term" value="C:cytoplasm"/>
    <property type="evidence" value="ECO:0007669"/>
    <property type="project" value="UniProtKB-SubCell"/>
</dbReference>
<dbReference type="SUPFAM" id="SSF49599">
    <property type="entry name" value="TRAF domain-like"/>
    <property type="match status" value="3"/>
</dbReference>
<dbReference type="InterPro" id="IPR002083">
    <property type="entry name" value="MATH/TRAF_dom"/>
</dbReference>
<dbReference type="SMART" id="SM00061">
    <property type="entry name" value="MATH"/>
    <property type="match status" value="1"/>
</dbReference>
<dbReference type="InterPro" id="IPR001293">
    <property type="entry name" value="Znf_TRAF"/>
</dbReference>
<keyword evidence="3" id="KW-1017">Isopeptide bond</keyword>
<keyword evidence="9" id="KW-0832">Ubl conjugation</keyword>
<gene>
    <name evidence="14" type="ORF">OS493_019833</name>
</gene>
<evidence type="ECO:0000256" key="5">
    <source>
        <dbReference type="ARBA" id="ARBA00022723"/>
    </source>
</evidence>
<keyword evidence="5 11" id="KW-0479">Metal-binding</keyword>
<evidence type="ECO:0000256" key="3">
    <source>
        <dbReference type="ARBA" id="ARBA00022499"/>
    </source>
</evidence>
<sequence>MAEQKNRSDFNAMNVAELKKYLQEQGVSVSGYLKTSLVEIASSVERMVLPVDPNFEKDQTNDADKLIIHDMHSQSIFPEDRGLNNFNSSPPFWVVRHRFTTPLITWNLYNCSVVCLSFTRCLSQDAYGTCKNDSRYPESWVKKPKRRSSQLLPFPGAVYKTREGKERVKNPASAPVCKEDGVVIDKSRIIPDNNTRQEVLSFTVACPYCNEGCLWKGEVRHLEHHSDMCVFHRLPCENSQCRMLVKRGEMQKHLTQQCKYRLWSCPHCDQKITYNLMKTHLQEVHSDQLFELPAQDREQNIVLSGQDNIQTPQEQIRQIQDQLNQMEILHVELHRSLDEQKMETKLLVEDSLNSTRKQQRKIEQKHTIIMHTLADLEENVRQQEFTSYDGQVLWKISDYARRRNDAVTGQQVSFYSPCFYTSRYGYKMCARLYLNGDGMGRGTHISMFFVVMRGQYDALLRWPFRQKVTFMLLDQDNVEHVSDAFRPDPSSSSFQRPRRETNIASQDNVEHVSYAFRPDPSSLSFQRPRRETNIASQDNVEHVSYAFRPDPSSSSFQRPRRETNIASGCPMFCSLAELNNHAYVRDDAMFLKIIVDTTDL</sequence>
<dbReference type="Proteomes" id="UP001163046">
    <property type="component" value="Unassembled WGS sequence"/>
</dbReference>
<evidence type="ECO:0000256" key="4">
    <source>
        <dbReference type="ARBA" id="ARBA00022703"/>
    </source>
</evidence>
<dbReference type="GO" id="GO:0043122">
    <property type="term" value="P:regulation of canonical NF-kappaB signal transduction"/>
    <property type="evidence" value="ECO:0007669"/>
    <property type="project" value="TreeGrafter"/>
</dbReference>
<evidence type="ECO:0008006" key="16">
    <source>
        <dbReference type="Google" id="ProtNLM"/>
    </source>
</evidence>
<keyword evidence="6" id="KW-0677">Repeat</keyword>
<evidence type="ECO:0000256" key="7">
    <source>
        <dbReference type="ARBA" id="ARBA00022771"/>
    </source>
</evidence>
<dbReference type="Pfam" id="PF02176">
    <property type="entry name" value="zf-TRAF"/>
    <property type="match status" value="1"/>
</dbReference>
<dbReference type="GO" id="GO:0008270">
    <property type="term" value="F:zinc ion binding"/>
    <property type="evidence" value="ECO:0007669"/>
    <property type="project" value="UniProtKB-KW"/>
</dbReference>
<dbReference type="AlphaFoldDB" id="A0A9W9Z2B7"/>
<dbReference type="Gene3D" id="2.60.210.10">
    <property type="entry name" value="Apoptosis, Tumor Necrosis Factor Receptor Associated Protein 2, Chain A"/>
    <property type="match status" value="2"/>
</dbReference>
<feature type="domain" description="TRAF-type" evidence="13">
    <location>
        <begin position="225"/>
        <end position="278"/>
    </location>
</feature>
<keyword evidence="4" id="KW-0053">Apoptosis</keyword>
<organism evidence="14 15">
    <name type="scientific">Desmophyllum pertusum</name>
    <dbReference type="NCBI Taxonomy" id="174260"/>
    <lineage>
        <taxon>Eukaryota</taxon>
        <taxon>Metazoa</taxon>
        <taxon>Cnidaria</taxon>
        <taxon>Anthozoa</taxon>
        <taxon>Hexacorallia</taxon>
        <taxon>Scleractinia</taxon>
        <taxon>Caryophylliina</taxon>
        <taxon>Caryophylliidae</taxon>
        <taxon>Desmophyllum</taxon>
    </lineage>
</organism>
<keyword evidence="8 11" id="KW-0862">Zinc</keyword>
<evidence type="ECO:0000259" key="13">
    <source>
        <dbReference type="PROSITE" id="PS50145"/>
    </source>
</evidence>
<dbReference type="GO" id="GO:0006915">
    <property type="term" value="P:apoptotic process"/>
    <property type="evidence" value="ECO:0007669"/>
    <property type="project" value="UniProtKB-KW"/>
</dbReference>
<name>A0A9W9Z2B7_9CNID</name>
<evidence type="ECO:0000256" key="1">
    <source>
        <dbReference type="ARBA" id="ARBA00004496"/>
    </source>
</evidence>
<comment type="subcellular location">
    <subcellularLocation>
        <location evidence="1">Cytoplasm</location>
    </subcellularLocation>
</comment>
<evidence type="ECO:0000256" key="11">
    <source>
        <dbReference type="PROSITE-ProRule" id="PRU00207"/>
    </source>
</evidence>
<dbReference type="InterPro" id="IPR049342">
    <property type="entry name" value="TRAF1-6_MATH_dom"/>
</dbReference>
<evidence type="ECO:0000256" key="2">
    <source>
        <dbReference type="ARBA" id="ARBA00022490"/>
    </source>
</evidence>
<comment type="caution">
    <text evidence="14">The sequence shown here is derived from an EMBL/GenBank/DDBJ whole genome shotgun (WGS) entry which is preliminary data.</text>
</comment>
<keyword evidence="7 11" id="KW-0863">Zinc-finger</keyword>
<dbReference type="Gene3D" id="3.30.40.10">
    <property type="entry name" value="Zinc/RING finger domain, C3HC4 (zinc finger)"/>
    <property type="match status" value="2"/>
</dbReference>
<accession>A0A9W9Z2B7</accession>
<keyword evidence="15" id="KW-1185">Reference proteome</keyword>
<dbReference type="PROSITE" id="PS50145">
    <property type="entry name" value="ZF_TRAF"/>
    <property type="match status" value="1"/>
</dbReference>
<dbReference type="InterPro" id="IPR013083">
    <property type="entry name" value="Znf_RING/FYVE/PHD"/>
</dbReference>
<evidence type="ECO:0000313" key="15">
    <source>
        <dbReference type="Proteomes" id="UP001163046"/>
    </source>
</evidence>
<dbReference type="InterPro" id="IPR008974">
    <property type="entry name" value="TRAF-like"/>
</dbReference>
<evidence type="ECO:0000256" key="6">
    <source>
        <dbReference type="ARBA" id="ARBA00022737"/>
    </source>
</evidence>
<dbReference type="FunFam" id="2.60.210.10:FF:000001">
    <property type="entry name" value="TNF receptor-associated factor"/>
    <property type="match status" value="1"/>
</dbReference>
<dbReference type="PANTHER" id="PTHR10131:SF138">
    <property type="entry name" value="RE66324P"/>
    <property type="match status" value="1"/>
</dbReference>
<dbReference type="GO" id="GO:0005164">
    <property type="term" value="F:tumor necrosis factor receptor binding"/>
    <property type="evidence" value="ECO:0007669"/>
    <property type="project" value="TreeGrafter"/>
</dbReference>
<proteinExistence type="predicted"/>
<dbReference type="EMBL" id="MU826837">
    <property type="protein sequence ID" value="KAJ7372383.1"/>
    <property type="molecule type" value="Genomic_DNA"/>
</dbReference>
<dbReference type="PROSITE" id="PS50144">
    <property type="entry name" value="MATH"/>
    <property type="match status" value="1"/>
</dbReference>
<protein>
    <recommendedName>
        <fullName evidence="16">TNF receptor-associated factor 2</fullName>
    </recommendedName>
</protein>
<evidence type="ECO:0000313" key="14">
    <source>
        <dbReference type="EMBL" id="KAJ7372383.1"/>
    </source>
</evidence>
<dbReference type="PANTHER" id="PTHR10131">
    <property type="entry name" value="TNF RECEPTOR ASSOCIATED FACTOR"/>
    <property type="match status" value="1"/>
</dbReference>
<evidence type="ECO:0000256" key="10">
    <source>
        <dbReference type="ARBA" id="ARBA00023054"/>
    </source>
</evidence>
<feature type="zinc finger region" description="TRAF-type" evidence="11">
    <location>
        <begin position="225"/>
        <end position="278"/>
    </location>
</feature>
<dbReference type="GO" id="GO:0009898">
    <property type="term" value="C:cytoplasmic side of plasma membrane"/>
    <property type="evidence" value="ECO:0007669"/>
    <property type="project" value="TreeGrafter"/>
</dbReference>
<keyword evidence="2" id="KW-0963">Cytoplasm</keyword>
<keyword evidence="10" id="KW-0175">Coiled coil</keyword>
<evidence type="ECO:0000256" key="8">
    <source>
        <dbReference type="ARBA" id="ARBA00022833"/>
    </source>
</evidence>
<evidence type="ECO:0000259" key="12">
    <source>
        <dbReference type="PROSITE" id="PS50144"/>
    </source>
</evidence>
<evidence type="ECO:0000256" key="9">
    <source>
        <dbReference type="ARBA" id="ARBA00022843"/>
    </source>
</evidence>
<dbReference type="OrthoDB" id="10002862at2759"/>
<reference evidence="14" key="1">
    <citation type="submission" date="2023-01" db="EMBL/GenBank/DDBJ databases">
        <title>Genome assembly of the deep-sea coral Lophelia pertusa.</title>
        <authorList>
            <person name="Herrera S."/>
            <person name="Cordes E."/>
        </authorList>
    </citation>
    <scope>NUCLEOTIDE SEQUENCE</scope>
    <source>
        <strain evidence="14">USNM1676648</strain>
        <tissue evidence="14">Polyp</tissue>
    </source>
</reference>
<feature type="domain" description="MATH" evidence="12">
    <location>
        <begin position="389"/>
        <end position="595"/>
    </location>
</feature>